<dbReference type="InterPro" id="IPR000209">
    <property type="entry name" value="Peptidase_S8/S53_dom"/>
</dbReference>
<evidence type="ECO:0000256" key="9">
    <source>
        <dbReference type="ARBA" id="ARBA00023088"/>
    </source>
</evidence>
<keyword evidence="7 11" id="KW-0378">Hydrolase</keyword>
<dbReference type="PRINTS" id="PR00723">
    <property type="entry name" value="SUBTILISIN"/>
</dbReference>
<gene>
    <name evidence="17" type="primary">vpr_4</name>
    <name evidence="17" type="ORF">BN000_01753</name>
</gene>
<dbReference type="Pfam" id="PF09479">
    <property type="entry name" value="Flg_new"/>
    <property type="match status" value="3"/>
</dbReference>
<dbReference type="InterPro" id="IPR010259">
    <property type="entry name" value="S8pro/Inhibitor_I9"/>
</dbReference>
<dbReference type="InterPro" id="IPR018247">
    <property type="entry name" value="EF_Hand_1_Ca_BS"/>
</dbReference>
<comment type="similarity">
    <text evidence="2 11 12">Belongs to the peptidase S8 family.</text>
</comment>
<feature type="compositionally biased region" description="Polar residues" evidence="13">
    <location>
        <begin position="2761"/>
        <end position="2781"/>
    </location>
</feature>
<dbReference type="PROSITE" id="PS00138">
    <property type="entry name" value="SUBTILASE_SER"/>
    <property type="match status" value="1"/>
</dbReference>
<evidence type="ECO:0000256" key="10">
    <source>
        <dbReference type="PIRSR" id="PIRSR615500-1"/>
    </source>
</evidence>
<dbReference type="Gene3D" id="3.50.30.30">
    <property type="match status" value="1"/>
</dbReference>
<dbReference type="PROSITE" id="PS00137">
    <property type="entry name" value="SUBTILASE_HIS"/>
    <property type="match status" value="1"/>
</dbReference>
<evidence type="ECO:0000256" key="14">
    <source>
        <dbReference type="SAM" id="Phobius"/>
    </source>
</evidence>
<dbReference type="Pfam" id="PF17963">
    <property type="entry name" value="Big_9"/>
    <property type="match status" value="1"/>
</dbReference>
<feature type="active site" description="Charge relay system" evidence="10 11">
    <location>
        <position position="675"/>
    </location>
</feature>
<evidence type="ECO:0000313" key="17">
    <source>
        <dbReference type="EMBL" id="CRK81837.1"/>
    </source>
</evidence>
<dbReference type="GO" id="GO:0006508">
    <property type="term" value="P:proteolysis"/>
    <property type="evidence" value="ECO:0007669"/>
    <property type="project" value="UniProtKB-KW"/>
</dbReference>
<dbReference type="InterPro" id="IPR022398">
    <property type="entry name" value="Peptidase_S8_His-AS"/>
</dbReference>
<dbReference type="InterPro" id="IPR050131">
    <property type="entry name" value="Peptidase_S8_subtilisin-like"/>
</dbReference>
<dbReference type="Pfam" id="PF00082">
    <property type="entry name" value="Peptidase_S8"/>
    <property type="match status" value="1"/>
</dbReference>
<keyword evidence="4" id="KW-0964">Secreted</keyword>
<dbReference type="Pfam" id="PF17936">
    <property type="entry name" value="Big_6"/>
    <property type="match status" value="1"/>
</dbReference>
<dbReference type="InterPro" id="IPR046450">
    <property type="entry name" value="PA_dom_sf"/>
</dbReference>
<keyword evidence="14" id="KW-0472">Membrane</keyword>
<keyword evidence="5 11" id="KW-0645">Protease</keyword>
<evidence type="ECO:0000256" key="11">
    <source>
        <dbReference type="PROSITE-ProRule" id="PRU01240"/>
    </source>
</evidence>
<dbReference type="NCBIfam" id="TIGR02543">
    <property type="entry name" value="List_Bact_rpt"/>
    <property type="match status" value="3"/>
</dbReference>
<accession>A0A0U1NUV6</accession>
<dbReference type="Gene3D" id="2.60.40.3440">
    <property type="match status" value="1"/>
</dbReference>
<protein>
    <submittedName>
        <fullName evidence="17">Peptidase Vpr</fullName>
    </submittedName>
</protein>
<dbReference type="SUPFAM" id="SSF52743">
    <property type="entry name" value="Subtilisin-like"/>
    <property type="match status" value="1"/>
</dbReference>
<dbReference type="InterPro" id="IPR036852">
    <property type="entry name" value="Peptidase_S8/S53_dom_sf"/>
</dbReference>
<dbReference type="Gene3D" id="3.40.50.200">
    <property type="entry name" value="Peptidase S8/S53 domain"/>
    <property type="match status" value="1"/>
</dbReference>
<dbReference type="NCBIfam" id="TIGR01965">
    <property type="entry name" value="VCBS_repeat"/>
    <property type="match status" value="1"/>
</dbReference>
<keyword evidence="9" id="KW-0572">Peptidoglycan-anchor</keyword>
<name>A0A0U1NUV6_9BACI</name>
<dbReference type="Pfam" id="PF07550">
    <property type="entry name" value="Shr-like_HID"/>
    <property type="match status" value="4"/>
</dbReference>
<dbReference type="InterPro" id="IPR015500">
    <property type="entry name" value="Peptidase_S8_subtilisin-rel"/>
</dbReference>
<dbReference type="InterPro" id="IPR010221">
    <property type="entry name" value="VCBS_dom"/>
</dbReference>
<evidence type="ECO:0000256" key="15">
    <source>
        <dbReference type="SAM" id="SignalP"/>
    </source>
</evidence>
<dbReference type="PANTHER" id="PTHR43806:SF65">
    <property type="entry name" value="SERINE PROTEASE APRX"/>
    <property type="match status" value="1"/>
</dbReference>
<reference evidence="18" key="1">
    <citation type="submission" date="2015-05" db="EMBL/GenBank/DDBJ databases">
        <authorList>
            <person name="Urmite Genomes"/>
        </authorList>
    </citation>
    <scope>NUCLEOTIDE SEQUENCE [LARGE SCALE GENOMIC DNA]</scope>
    <source>
        <strain evidence="18">LF1</strain>
    </source>
</reference>
<keyword evidence="14" id="KW-0812">Transmembrane</keyword>
<dbReference type="InterPro" id="IPR011432">
    <property type="entry name" value="Shr-like_HID"/>
</dbReference>
<dbReference type="InterPro" id="IPR013378">
    <property type="entry name" value="InlB-like_B-rpt"/>
</dbReference>
<feature type="transmembrane region" description="Helical" evidence="14">
    <location>
        <begin position="2863"/>
        <end position="2881"/>
    </location>
</feature>
<keyword evidence="8 11" id="KW-0720">Serine protease</keyword>
<dbReference type="OrthoDB" id="663332at2"/>
<evidence type="ECO:0000259" key="16">
    <source>
        <dbReference type="PROSITE" id="PS50847"/>
    </source>
</evidence>
<feature type="chain" id="PRO_5006712390" evidence="15">
    <location>
        <begin position="28"/>
        <end position="2891"/>
    </location>
</feature>
<dbReference type="InterPro" id="IPR023827">
    <property type="entry name" value="Peptidase_S8_Asp-AS"/>
</dbReference>
<dbReference type="Pfam" id="PF00746">
    <property type="entry name" value="Gram_pos_anchor"/>
    <property type="match status" value="1"/>
</dbReference>
<dbReference type="Pfam" id="PF05922">
    <property type="entry name" value="Inhibitor_I9"/>
    <property type="match status" value="1"/>
</dbReference>
<organism evidence="17 18">
    <name type="scientific">Neobacillus massiliamazoniensis</name>
    <dbReference type="NCBI Taxonomy" id="1499688"/>
    <lineage>
        <taxon>Bacteria</taxon>
        <taxon>Bacillati</taxon>
        <taxon>Bacillota</taxon>
        <taxon>Bacilli</taxon>
        <taxon>Bacillales</taxon>
        <taxon>Bacillaceae</taxon>
        <taxon>Neobacillus</taxon>
    </lineage>
</organism>
<keyword evidence="6 15" id="KW-0732">Signal</keyword>
<dbReference type="STRING" id="1499688.BN000_01753"/>
<feature type="region of interest" description="Disordered" evidence="13">
    <location>
        <begin position="2751"/>
        <end position="2781"/>
    </location>
</feature>
<dbReference type="CDD" id="cd07474">
    <property type="entry name" value="Peptidases_S8_subtilisin_Vpr-like"/>
    <property type="match status" value="1"/>
</dbReference>
<dbReference type="InterPro" id="IPR023828">
    <property type="entry name" value="Peptidase_S8_Ser-AS"/>
</dbReference>
<evidence type="ECO:0000256" key="4">
    <source>
        <dbReference type="ARBA" id="ARBA00022525"/>
    </source>
</evidence>
<dbReference type="InterPro" id="IPR019931">
    <property type="entry name" value="LPXTG_anchor"/>
</dbReference>
<evidence type="ECO:0000313" key="18">
    <source>
        <dbReference type="Proteomes" id="UP000199087"/>
    </source>
</evidence>
<evidence type="ECO:0000256" key="8">
    <source>
        <dbReference type="ARBA" id="ARBA00022825"/>
    </source>
</evidence>
<feature type="domain" description="Gram-positive cocci surface proteins LPxTG" evidence="16">
    <location>
        <begin position="2852"/>
        <end position="2891"/>
    </location>
</feature>
<dbReference type="Pfam" id="PF02225">
    <property type="entry name" value="PA"/>
    <property type="match status" value="1"/>
</dbReference>
<evidence type="ECO:0000256" key="13">
    <source>
        <dbReference type="SAM" id="MobiDB-lite"/>
    </source>
</evidence>
<keyword evidence="3" id="KW-0134">Cell wall</keyword>
<dbReference type="Gene3D" id="2.60.40.4270">
    <property type="entry name" value="Listeria-Bacteroides repeat domain"/>
    <property type="match status" value="3"/>
</dbReference>
<feature type="compositionally biased region" description="Low complexity" evidence="13">
    <location>
        <begin position="2822"/>
        <end position="2846"/>
    </location>
</feature>
<feature type="signal peptide" evidence="15">
    <location>
        <begin position="1"/>
        <end position="27"/>
    </location>
</feature>
<dbReference type="PROSITE" id="PS00018">
    <property type="entry name" value="EF_HAND_1"/>
    <property type="match status" value="1"/>
</dbReference>
<dbReference type="RefSeq" id="WP_090633407.1">
    <property type="nucleotide sequence ID" value="NZ_CVRB01000002.1"/>
</dbReference>
<feature type="region of interest" description="Disordered" evidence="13">
    <location>
        <begin position="2819"/>
        <end position="2854"/>
    </location>
</feature>
<evidence type="ECO:0000256" key="2">
    <source>
        <dbReference type="ARBA" id="ARBA00011073"/>
    </source>
</evidence>
<dbReference type="InterPro" id="IPR041498">
    <property type="entry name" value="Big_6"/>
</dbReference>
<feature type="active site" description="Charge relay system" evidence="10 11">
    <location>
        <position position="345"/>
    </location>
</feature>
<dbReference type="PROSITE" id="PS51892">
    <property type="entry name" value="SUBTILASE"/>
    <property type="match status" value="1"/>
</dbReference>
<dbReference type="PANTHER" id="PTHR43806">
    <property type="entry name" value="PEPTIDASE S8"/>
    <property type="match status" value="1"/>
</dbReference>
<dbReference type="Proteomes" id="UP000199087">
    <property type="component" value="Unassembled WGS sequence"/>
</dbReference>
<evidence type="ECO:0000256" key="6">
    <source>
        <dbReference type="ARBA" id="ARBA00022729"/>
    </source>
</evidence>
<evidence type="ECO:0000256" key="7">
    <source>
        <dbReference type="ARBA" id="ARBA00022801"/>
    </source>
</evidence>
<dbReference type="GO" id="GO:0004252">
    <property type="term" value="F:serine-type endopeptidase activity"/>
    <property type="evidence" value="ECO:0007669"/>
    <property type="project" value="UniProtKB-UniRule"/>
</dbReference>
<sequence precursor="true">MKVRKKPIKRMLSISLLIAMFLNIVLAQNVTLVHAAAKPNKQSSSSGTFNADEVNRILDGLTPEQKANINNLTGADNTQKIHVDKKDLRSAGKINVIVQFNVDPAKIQIIKQSLAKGGATLNSQAFAAEYSDAQKKVADSHAKFKSFVNTQPTKQIIGGKSVKPSIGITREYTDAFNGVALSLPANQVETVANNPEVASVWSEVKYEASEQKSSAQTSDTSGSVGKPTSALSYLGIDKLQADGNTGIIKTGPRAGQAIKVGVVDTGIDYNHPDLYKATHDQATGQLWGGHDFVNNTGVDADGNINFVDDHDPMETTYADWVAAKDHPDPIAGPPPADYKQYITEHGSHVSGTIAANTTDNNAIFSANGVAPNVHLYGYRVLGPGGHGTSAAVLNGIDQAVKDHMDVINLSLGATVNDPLYPTSVAINNATIQGVTCAVAAGNAGPGKATVGSPGTAALAITVGASTIPETLAVMTLKGGSGSFQARLFGKNFAQADDTYKGKTFPIVDVGLGSAADYIGHDMTGKIALVHRGVDYLSTKMANAKNAGAAGMIIWDNQDDSANQGYINSFLGISMDNIYAVSLTQAQGQALSDSIAKDPKNATITFPSTLDAPVVKAGDTLADFSSTGPVKDWTIKPDVVAPGVDIMSTVPYDVYDPQDTATHDYKYSYMNMSGTSMATPHVAGISALILAAHPDYTPADVKAALMNTAKDINTDSNKYSVYQVGAGRVDPVRAINADVKIQVLDKAYTNDNPNDSSTIHQVDNLTGSMFFGFKGRGDGATNGSDDVVSSKDFNITNQGTSNKTFNISTKFISTKFAGSNPVGPGTGNDVKIEFTAGGSNVTSLNVGGGSTVKATATISVPSNSLDGTYEGYIYLVNAADSSESYRIPFTITVAEKGIDFKVLTKAFTLPETITGNRNDDTPAYTSGFTFSVNSSMQNMYLLLKDNKGNYLGLISYYNLSTWAPGVQSRPLVMLYLGQYYPFTKPYNGSLDNSGLGDLTVIKEGAYSVEAIATDAAGKRYTAEDTVYVDTTAPTMTMDSDSKPGIYEIDPTGYQPGQEIKGFYGTVYDSNIDFMKKNGETSLLDSSFKTVPIDQAQNIVWGYQDNAYPTVTFHTDAKGRFHFGVTPEDLTNPLGSHFMIYPSDYSGEADENTGEQHYYFIKKGTPYVTYTASGGVDAGPGNQDKLVVDANKPFNTTIATKNAIGMTDGKFTIDSKVYSFSNIRLSDEYKNYLTSKGIDPSKVLTVQQHVVDQGTYTENSADITISGIGAAGALDKDMNILEADVTYTSSDPIVGPFNFDVTQSNLTMSGADTQVAAFPTNDPYVRQSTSLLRGRMAAEAFARNNVGNAFPNTTVDTGAKVTVTDSNGKTYITDTPSTTINNTVDYQFLKGKYAVTMDVSDKPYSVVTSMPGHFKGYATTPVIGNNHYGYQSGTFYDMPNLIPILLGGDVNGDNVIDMKDLVAEINAYYQYKNLSNFNNPDNTLANKTAFLNSNRNADIFWIKPGTAGYGIDYNDFYYLFENFGKQNQSAIDAGMTVPTPQLTVDQDTTITTQYGGTITLNAGDGLQQVMQKLNFAGPRQTTSVGTLPTLQDLQNGSSITLIPTSTVFLDDVVWRKAITNILIGSTDVTNSVTIKPGYSDATGDHPSQITLPGSLFTAIGNYTVTIKASGYQDVTVPLSVKDSPIKTPVIPMVTDPSKAHVGNDLTFTFTDDANWRNGINNIIVYTAGNGPASKGKDITTLKDNNGNLYYDLSQPGKITFKADLFKTNSTLDPNKSTTYNNATLDPGGTNWLPQLYKFVINSTGADGTVYPATTIGLNHIGAAGQAVGYGITFDSQGGAPVSPISVGYIPNKSDNNGDYIYNNVGNLINPSTTRPGYKFIGWYKDQAGTNLWDPSITANSDQTVYAKWQMNFTQNYSPVDATKPNGAKFDGTNGSVSGIGWVLGEGNLNISIPDYLTNIPWLTGKDKIAKIEKTYYKLKSDGTSETTTTTELIDPSTYNLASNSDGSGTLSFTTATESYAAAHPTNKYAFSAAPDYRGYTLTVTSTTGEHTDIPNVKLGYRRHIDLNGGTLKNPSDLTFADTLVNGKANVPDMSQASKYITNGLLSASLTLYLDAAGTSGMASPISKTNGVMLNDNATYYVCWIKTPPAISKQVVGNTVGSDITLRFTDDGTWQKNIKEIDIGSKKLVPNTDYTITDGAITLNHSLFTTGQKINVVIKSEGYVDALVQDQVIGYLVTFESNGGDSIAPQIVDRSATKPADPTKVGYKFTGWYTDQALTKPFDFTSIVTSPITLYAKYALAASLVTTDSTDNVVGNDMTLDFSDSDWAKAITGITVGGSNVDATKYKVDTSSHTITLDKSLFTKAGDFTISISAKDYADVTVIQKVGNGYNVHFVVQGNAPFEVKDQIVARRITQPVVYGYDLTWFADEARTIPWDFTNSIYSDRTLYGKWTLHKFSVTFDHQDGSLVDSKTADYDTTTTAPAVPTRPGYAFLGWYKDPAGKTAWNFATDKVTGDVRLYAKWAAGVENNGLYNKDVTITFNESTATLDGKDFTSGTKVTSEGDHTLVVTDASGNATTVQFTIDKTAPVVSGVSNDGSYNHDVTVTFNEGTATLNGDAFTSGTVISHEGTYTLIVTDKAGNVTTVEFTIDKTAPNAPTINSVSDSDTLVTGTTEANVTVFVKSNNTIIGTGTSDSNGTYRITISNQKAGTVLTVFVKDAAGNESASAKVTVNGINHSPVVDDVQVSTTEKTVISGKITGEDPDNDTLTYTKSTDPQHGTVTVSSDGSWSYTPNDGFVGDDEFKVLVSDGKGGSAIVTVKVKVNPAPNTGTQPPPYTGTQQPPNTGTQQPPSNLSQLPKTGSIWDRNLLLQLAGIITVMGALLHFFRRRKREKESN</sequence>
<dbReference type="PROSITE" id="PS00136">
    <property type="entry name" value="SUBTILASE_ASP"/>
    <property type="match status" value="1"/>
</dbReference>
<dbReference type="PROSITE" id="PS50847">
    <property type="entry name" value="GRAM_POS_ANCHORING"/>
    <property type="match status" value="1"/>
</dbReference>
<feature type="active site" description="Charge relay system" evidence="10 11">
    <location>
        <position position="264"/>
    </location>
</feature>
<evidence type="ECO:0000256" key="12">
    <source>
        <dbReference type="RuleBase" id="RU003355"/>
    </source>
</evidence>
<dbReference type="SUPFAM" id="SSF52025">
    <property type="entry name" value="PA domain"/>
    <property type="match status" value="1"/>
</dbReference>
<dbReference type="EMBL" id="CVRB01000002">
    <property type="protein sequence ID" value="CRK81837.1"/>
    <property type="molecule type" value="Genomic_DNA"/>
</dbReference>
<comment type="subcellular location">
    <subcellularLocation>
        <location evidence="1">Secreted</location>
        <location evidence="1">Cell wall</location>
        <topology evidence="1">Peptidoglycan-anchor</topology>
    </subcellularLocation>
</comment>
<dbReference type="InterPro" id="IPR042229">
    <property type="entry name" value="Listeria/Bacterioides_rpt_sf"/>
</dbReference>
<proteinExistence type="inferred from homology"/>
<keyword evidence="18" id="KW-1185">Reference proteome</keyword>
<dbReference type="InterPro" id="IPR003137">
    <property type="entry name" value="PA_domain"/>
</dbReference>
<keyword evidence="14" id="KW-1133">Transmembrane helix</keyword>
<evidence type="ECO:0000256" key="5">
    <source>
        <dbReference type="ARBA" id="ARBA00022670"/>
    </source>
</evidence>
<dbReference type="InterPro" id="IPR034213">
    <property type="entry name" value="S8_Vpr-like"/>
</dbReference>
<evidence type="ECO:0000256" key="3">
    <source>
        <dbReference type="ARBA" id="ARBA00022512"/>
    </source>
</evidence>
<evidence type="ECO:0000256" key="1">
    <source>
        <dbReference type="ARBA" id="ARBA00004168"/>
    </source>
</evidence>